<comment type="caution">
    <text evidence="2">The sequence shown here is derived from an EMBL/GenBank/DDBJ whole genome shotgun (WGS) entry which is preliminary data.</text>
</comment>
<feature type="compositionally biased region" description="Basic and acidic residues" evidence="1">
    <location>
        <begin position="14"/>
        <end position="25"/>
    </location>
</feature>
<sequence length="67" mass="7830">MGAEPGKARSPSRAKAERESERETGEFEETILWVFRLQRIQAETSTTPCYHYPNGFPEPTPNLWQRY</sequence>
<evidence type="ECO:0000313" key="2">
    <source>
        <dbReference type="EMBL" id="KAG5651256.1"/>
    </source>
</evidence>
<reference evidence="2" key="1">
    <citation type="submission" date="2021-02" db="EMBL/GenBank/DDBJ databases">
        <authorList>
            <person name="Nieuwenhuis M."/>
            <person name="Van De Peppel L.J.J."/>
        </authorList>
    </citation>
    <scope>NUCLEOTIDE SEQUENCE</scope>
    <source>
        <strain evidence="2">D49</strain>
    </source>
</reference>
<accession>A0A9P7KL45</accession>
<protein>
    <submittedName>
        <fullName evidence="2">Uncharacterized protein</fullName>
    </submittedName>
</protein>
<name>A0A9P7KL45_9AGAR</name>
<dbReference type="Proteomes" id="UP000717328">
    <property type="component" value="Unassembled WGS sequence"/>
</dbReference>
<evidence type="ECO:0000313" key="3">
    <source>
        <dbReference type="Proteomes" id="UP000717328"/>
    </source>
</evidence>
<organism evidence="2 3">
    <name type="scientific">Sphagnurus paluster</name>
    <dbReference type="NCBI Taxonomy" id="117069"/>
    <lineage>
        <taxon>Eukaryota</taxon>
        <taxon>Fungi</taxon>
        <taxon>Dikarya</taxon>
        <taxon>Basidiomycota</taxon>
        <taxon>Agaricomycotina</taxon>
        <taxon>Agaricomycetes</taxon>
        <taxon>Agaricomycetidae</taxon>
        <taxon>Agaricales</taxon>
        <taxon>Tricholomatineae</taxon>
        <taxon>Lyophyllaceae</taxon>
        <taxon>Sphagnurus</taxon>
    </lineage>
</organism>
<feature type="region of interest" description="Disordered" evidence="1">
    <location>
        <begin position="1"/>
        <end position="25"/>
    </location>
</feature>
<reference evidence="2" key="2">
    <citation type="submission" date="2021-10" db="EMBL/GenBank/DDBJ databases">
        <title>Phylogenomics reveals ancestral predisposition of the termite-cultivated fungus Termitomyces towards a domesticated lifestyle.</title>
        <authorList>
            <person name="Auxier B."/>
            <person name="Grum-Grzhimaylo A."/>
            <person name="Cardenas M.E."/>
            <person name="Lodge J.D."/>
            <person name="Laessoe T."/>
            <person name="Pedersen O."/>
            <person name="Smith M.E."/>
            <person name="Kuyper T.W."/>
            <person name="Franco-Molano E.A."/>
            <person name="Baroni T.J."/>
            <person name="Aanen D.K."/>
        </authorList>
    </citation>
    <scope>NUCLEOTIDE SEQUENCE</scope>
    <source>
        <strain evidence="2">D49</strain>
    </source>
</reference>
<gene>
    <name evidence="2" type="ORF">H0H81_009300</name>
</gene>
<dbReference type="AlphaFoldDB" id="A0A9P7KL45"/>
<proteinExistence type="predicted"/>
<evidence type="ECO:0000256" key="1">
    <source>
        <dbReference type="SAM" id="MobiDB-lite"/>
    </source>
</evidence>
<dbReference type="EMBL" id="JABCKI010000270">
    <property type="protein sequence ID" value="KAG5651256.1"/>
    <property type="molecule type" value="Genomic_DNA"/>
</dbReference>
<keyword evidence="3" id="KW-1185">Reference proteome</keyword>